<gene>
    <name evidence="1" type="ORF">B5F97_10000</name>
</gene>
<proteinExistence type="predicted"/>
<evidence type="ECO:0000313" key="2">
    <source>
        <dbReference type="Proteomes" id="UP000195386"/>
    </source>
</evidence>
<dbReference type="AlphaFoldDB" id="A0A1Y3YZD6"/>
<evidence type="ECO:0008006" key="3">
    <source>
        <dbReference type="Google" id="ProtNLM"/>
    </source>
</evidence>
<accession>A0A1Y3YZD6</accession>
<protein>
    <recommendedName>
        <fullName evidence="3">Outer membrane protein beta-barrel domain-containing protein</fullName>
    </recommendedName>
</protein>
<dbReference type="Proteomes" id="UP000195386">
    <property type="component" value="Unassembled WGS sequence"/>
</dbReference>
<comment type="caution">
    <text evidence="1">The sequence shown here is derived from an EMBL/GenBank/DDBJ whole genome shotgun (WGS) entry which is preliminary data.</text>
</comment>
<dbReference type="EMBL" id="NFII01000008">
    <property type="protein sequence ID" value="OUO00848.1"/>
    <property type="molecule type" value="Genomic_DNA"/>
</dbReference>
<organism evidence="1 2">
    <name type="scientific">Bacteroides clarus</name>
    <dbReference type="NCBI Taxonomy" id="626929"/>
    <lineage>
        <taxon>Bacteria</taxon>
        <taxon>Pseudomonadati</taxon>
        <taxon>Bacteroidota</taxon>
        <taxon>Bacteroidia</taxon>
        <taxon>Bacteroidales</taxon>
        <taxon>Bacteroidaceae</taxon>
        <taxon>Bacteroides</taxon>
    </lineage>
</organism>
<evidence type="ECO:0000313" key="1">
    <source>
        <dbReference type="EMBL" id="OUO00848.1"/>
    </source>
</evidence>
<dbReference type="RefSeq" id="WP_009123242.1">
    <property type="nucleotide sequence ID" value="NZ_CABIZW010000004.1"/>
</dbReference>
<sequence>MIKLIIKFIFLISLLCSIIPTINAQGMRNITMHKFVPKGQWIVGSSISYSQSEQKDYNFLVIESVSGDGYTFKISPLLCYAFADNMAAGGRFGYKRSLTKINQMDLEIGEDLSFNLNDVYSLSHSYSGMAMFRNYISLGNSRRFALFAETQLTFEGGQSKFINGKGDDLTGTFSKKYSVELGVAPGLVAFINNYTAVEVNIGVLGLNYGHTRQVTDQIHIANQSSSSINFRINIFSIGMGIAFYL</sequence>
<reference evidence="2" key="1">
    <citation type="submission" date="2017-04" db="EMBL/GenBank/DDBJ databases">
        <title>Function of individual gut microbiota members based on whole genome sequencing of pure cultures obtained from chicken caecum.</title>
        <authorList>
            <person name="Medvecky M."/>
            <person name="Cejkova D."/>
            <person name="Polansky O."/>
            <person name="Karasova D."/>
            <person name="Kubasova T."/>
            <person name="Cizek A."/>
            <person name="Rychlik I."/>
        </authorList>
    </citation>
    <scope>NUCLEOTIDE SEQUENCE [LARGE SCALE GENOMIC DNA]</scope>
    <source>
        <strain evidence="2">An43</strain>
    </source>
</reference>
<name>A0A1Y3YZD6_9BACE</name>